<evidence type="ECO:0000313" key="10">
    <source>
        <dbReference type="EMBL" id="GHH77025.1"/>
    </source>
</evidence>
<dbReference type="AlphaFoldDB" id="A0A919G4H6"/>
<name>A0A919G4H6_9MICO</name>
<sequence>MNAGTLGGRAGQIRVVLVEDASAQRSQLVSILQAEGDIVVAGCSSTGPEAIELVATSRPDVVVLDLHLRDGQSQRAVEQIMARTPTPILILSARIRDRRAPSAVAALVAGALDAVPRPPQWTPAEGAELRRAVRQIRTVHVIRHPRGNHAFDPPRDAAPRTDGRPVVAVGASTGGPSALAILLGGLAGLQAPVLVVQHLHPDFTTSLVRWMSRVSALPVETARHHETARPGRVYFAPGDRHLHYAADGRLELVETPATTHRPSADELFRSVARTAGSAGIGVLLTGIGDDGARGLLAIHQRGGSTLAQDEASSTVFGMPKAAVGVGAVTELIRIEKLADAVQRAVREVVRG</sequence>
<feature type="domain" description="Response regulatory" evidence="8">
    <location>
        <begin position="14"/>
        <end position="132"/>
    </location>
</feature>
<dbReference type="Pfam" id="PF00072">
    <property type="entry name" value="Response_reg"/>
    <property type="match status" value="1"/>
</dbReference>
<comment type="caution">
    <text evidence="10">The sequence shown here is derived from an EMBL/GenBank/DDBJ whole genome shotgun (WGS) entry which is preliminary data.</text>
</comment>
<comment type="catalytic activity">
    <reaction evidence="5">
        <text>[protein]-L-glutamate 5-O-methyl ester + H2O = L-glutamyl-[protein] + methanol + H(+)</text>
        <dbReference type="Rhea" id="RHEA:23236"/>
        <dbReference type="Rhea" id="RHEA-COMP:10208"/>
        <dbReference type="Rhea" id="RHEA-COMP:10311"/>
        <dbReference type="ChEBI" id="CHEBI:15377"/>
        <dbReference type="ChEBI" id="CHEBI:15378"/>
        <dbReference type="ChEBI" id="CHEBI:17790"/>
        <dbReference type="ChEBI" id="CHEBI:29973"/>
        <dbReference type="ChEBI" id="CHEBI:82795"/>
        <dbReference type="EC" id="3.1.1.61"/>
    </reaction>
</comment>
<evidence type="ECO:0000259" key="8">
    <source>
        <dbReference type="PROSITE" id="PS50110"/>
    </source>
</evidence>
<feature type="modified residue" description="4-aspartylphosphate" evidence="7">
    <location>
        <position position="65"/>
    </location>
</feature>
<dbReference type="GO" id="GO:0000156">
    <property type="term" value="F:phosphorelay response regulator activity"/>
    <property type="evidence" value="ECO:0007669"/>
    <property type="project" value="InterPro"/>
</dbReference>
<evidence type="ECO:0000256" key="4">
    <source>
        <dbReference type="ARBA" id="ARBA00039140"/>
    </source>
</evidence>
<keyword evidence="11" id="KW-1185">Reference proteome</keyword>
<dbReference type="EMBL" id="BNAS01000006">
    <property type="protein sequence ID" value="GHH77025.1"/>
    <property type="molecule type" value="Genomic_DNA"/>
</dbReference>
<feature type="domain" description="CheB-type methylesterase" evidence="9">
    <location>
        <begin position="159"/>
        <end position="348"/>
    </location>
</feature>
<dbReference type="GO" id="GO:0008984">
    <property type="term" value="F:protein-glutamate methylesterase activity"/>
    <property type="evidence" value="ECO:0007669"/>
    <property type="project" value="UniProtKB-EC"/>
</dbReference>
<dbReference type="RefSeq" id="WP_189670770.1">
    <property type="nucleotide sequence ID" value="NZ_BNAS01000006.1"/>
</dbReference>
<keyword evidence="3 6" id="KW-0378">Hydrolase</keyword>
<dbReference type="PROSITE" id="PS50122">
    <property type="entry name" value="CHEB"/>
    <property type="match status" value="1"/>
</dbReference>
<dbReference type="PROSITE" id="PS50110">
    <property type="entry name" value="RESPONSE_REGULATORY"/>
    <property type="match status" value="1"/>
</dbReference>
<accession>A0A919G4H6</accession>
<dbReference type="SMART" id="SM00448">
    <property type="entry name" value="REC"/>
    <property type="match status" value="1"/>
</dbReference>
<keyword evidence="1" id="KW-0963">Cytoplasm</keyword>
<reference evidence="10" key="1">
    <citation type="journal article" date="2014" name="Int. J. Syst. Evol. Microbiol.">
        <title>Complete genome sequence of Corynebacterium casei LMG S-19264T (=DSM 44701T), isolated from a smear-ripened cheese.</title>
        <authorList>
            <consortium name="US DOE Joint Genome Institute (JGI-PGF)"/>
            <person name="Walter F."/>
            <person name="Albersmeier A."/>
            <person name="Kalinowski J."/>
            <person name="Ruckert C."/>
        </authorList>
    </citation>
    <scope>NUCLEOTIDE SEQUENCE</scope>
    <source>
        <strain evidence="10">CGMCC 4.7398</strain>
    </source>
</reference>
<keyword evidence="2 6" id="KW-0145">Chemotaxis</keyword>
<dbReference type="PANTHER" id="PTHR42872:SF6">
    <property type="entry name" value="PROTEIN-GLUTAMATE METHYLESTERASE_PROTEIN-GLUTAMINE GLUTAMINASE"/>
    <property type="match status" value="1"/>
</dbReference>
<dbReference type="GO" id="GO:0006935">
    <property type="term" value="P:chemotaxis"/>
    <property type="evidence" value="ECO:0007669"/>
    <property type="project" value="UniProtKB-UniRule"/>
</dbReference>
<evidence type="ECO:0000256" key="3">
    <source>
        <dbReference type="ARBA" id="ARBA00022801"/>
    </source>
</evidence>
<dbReference type="GO" id="GO:0005737">
    <property type="term" value="C:cytoplasm"/>
    <property type="evidence" value="ECO:0007669"/>
    <property type="project" value="InterPro"/>
</dbReference>
<dbReference type="Pfam" id="PF01339">
    <property type="entry name" value="CheB_methylest"/>
    <property type="match status" value="1"/>
</dbReference>
<proteinExistence type="predicted"/>
<evidence type="ECO:0000256" key="1">
    <source>
        <dbReference type="ARBA" id="ARBA00022490"/>
    </source>
</evidence>
<reference evidence="10" key="2">
    <citation type="submission" date="2020-09" db="EMBL/GenBank/DDBJ databases">
        <authorList>
            <person name="Sun Q."/>
            <person name="Zhou Y."/>
        </authorList>
    </citation>
    <scope>NUCLEOTIDE SEQUENCE</scope>
    <source>
        <strain evidence="10">CGMCC 4.7398</strain>
    </source>
</reference>
<dbReference type="CDD" id="cd16432">
    <property type="entry name" value="CheB_Rec"/>
    <property type="match status" value="1"/>
</dbReference>
<feature type="active site" evidence="6">
    <location>
        <position position="172"/>
    </location>
</feature>
<dbReference type="Gene3D" id="3.40.50.180">
    <property type="entry name" value="Methylesterase CheB, C-terminal domain"/>
    <property type="match status" value="1"/>
</dbReference>
<dbReference type="Gene3D" id="3.40.50.2300">
    <property type="match status" value="1"/>
</dbReference>
<dbReference type="SUPFAM" id="SSF52172">
    <property type="entry name" value="CheY-like"/>
    <property type="match status" value="1"/>
</dbReference>
<evidence type="ECO:0000259" key="9">
    <source>
        <dbReference type="PROSITE" id="PS50122"/>
    </source>
</evidence>
<feature type="active site" evidence="6">
    <location>
        <position position="198"/>
    </location>
</feature>
<dbReference type="InterPro" id="IPR035909">
    <property type="entry name" value="CheB_C"/>
</dbReference>
<feature type="active site" evidence="6">
    <location>
        <position position="290"/>
    </location>
</feature>
<evidence type="ECO:0000256" key="2">
    <source>
        <dbReference type="ARBA" id="ARBA00022500"/>
    </source>
</evidence>
<evidence type="ECO:0000256" key="6">
    <source>
        <dbReference type="PROSITE-ProRule" id="PRU00050"/>
    </source>
</evidence>
<organism evidence="10 11">
    <name type="scientific">Promicromonospora soli</name>
    <dbReference type="NCBI Taxonomy" id="2035533"/>
    <lineage>
        <taxon>Bacteria</taxon>
        <taxon>Bacillati</taxon>
        <taxon>Actinomycetota</taxon>
        <taxon>Actinomycetes</taxon>
        <taxon>Micrococcales</taxon>
        <taxon>Promicromonosporaceae</taxon>
        <taxon>Promicromonospora</taxon>
    </lineage>
</organism>
<evidence type="ECO:0000313" key="11">
    <source>
        <dbReference type="Proteomes" id="UP000627369"/>
    </source>
</evidence>
<dbReference type="InterPro" id="IPR000673">
    <property type="entry name" value="Sig_transdc_resp-reg_Me-estase"/>
</dbReference>
<gene>
    <name evidence="10" type="primary">cheB2</name>
    <name evidence="10" type="ORF">GCM10017772_36930</name>
</gene>
<dbReference type="EC" id="3.1.1.61" evidence="4"/>
<dbReference type="Proteomes" id="UP000627369">
    <property type="component" value="Unassembled WGS sequence"/>
</dbReference>
<evidence type="ECO:0000256" key="5">
    <source>
        <dbReference type="ARBA" id="ARBA00048267"/>
    </source>
</evidence>
<dbReference type="InterPro" id="IPR011006">
    <property type="entry name" value="CheY-like_superfamily"/>
</dbReference>
<dbReference type="InterPro" id="IPR008248">
    <property type="entry name" value="CheB-like"/>
</dbReference>
<protein>
    <recommendedName>
        <fullName evidence="4">protein-glutamate methylesterase</fullName>
        <ecNumber evidence="4">3.1.1.61</ecNumber>
    </recommendedName>
</protein>
<dbReference type="PIRSF" id="PIRSF000876">
    <property type="entry name" value="RR_chemtxs_CheB"/>
    <property type="match status" value="1"/>
</dbReference>
<keyword evidence="7" id="KW-0597">Phosphoprotein</keyword>
<dbReference type="InterPro" id="IPR001789">
    <property type="entry name" value="Sig_transdc_resp-reg_receiver"/>
</dbReference>
<dbReference type="SUPFAM" id="SSF52738">
    <property type="entry name" value="Methylesterase CheB, C-terminal domain"/>
    <property type="match status" value="1"/>
</dbReference>
<dbReference type="PANTHER" id="PTHR42872">
    <property type="entry name" value="PROTEIN-GLUTAMATE METHYLESTERASE/PROTEIN-GLUTAMINE GLUTAMINASE"/>
    <property type="match status" value="1"/>
</dbReference>
<evidence type="ECO:0000256" key="7">
    <source>
        <dbReference type="PROSITE-ProRule" id="PRU00169"/>
    </source>
</evidence>